<evidence type="ECO:0000313" key="3">
    <source>
        <dbReference type="EMBL" id="PYB76947.1"/>
    </source>
</evidence>
<organism evidence="3 4">
    <name type="scientific">Rhizobium wuzhouense</name>
    <dbReference type="NCBI Taxonomy" id="1986026"/>
    <lineage>
        <taxon>Bacteria</taxon>
        <taxon>Pseudomonadati</taxon>
        <taxon>Pseudomonadota</taxon>
        <taxon>Alphaproteobacteria</taxon>
        <taxon>Hyphomicrobiales</taxon>
        <taxon>Rhizobiaceae</taxon>
        <taxon>Rhizobium/Agrobacterium group</taxon>
        <taxon>Rhizobium</taxon>
    </lineage>
</organism>
<comment type="similarity">
    <text evidence="1">Belongs to the YciI family.</text>
</comment>
<gene>
    <name evidence="3" type="ORF">DMY87_00700</name>
</gene>
<dbReference type="PANTHER" id="PTHR37828">
    <property type="entry name" value="GSR2449 PROTEIN"/>
    <property type="match status" value="1"/>
</dbReference>
<dbReference type="PANTHER" id="PTHR37828:SF1">
    <property type="entry name" value="YCII-RELATED DOMAIN-CONTAINING PROTEIN"/>
    <property type="match status" value="1"/>
</dbReference>
<evidence type="ECO:0000259" key="2">
    <source>
        <dbReference type="Pfam" id="PF03795"/>
    </source>
</evidence>
<accession>A0ABX5NX63</accession>
<dbReference type="RefSeq" id="WP_110789380.1">
    <property type="nucleotide sequence ID" value="NZ_QJRY01000001.1"/>
</dbReference>
<feature type="domain" description="YCII-related" evidence="2">
    <location>
        <begin position="7"/>
        <end position="75"/>
    </location>
</feature>
<dbReference type="Pfam" id="PF03795">
    <property type="entry name" value="YCII"/>
    <property type="match status" value="1"/>
</dbReference>
<protein>
    <recommendedName>
        <fullName evidence="2">YCII-related domain-containing protein</fullName>
    </recommendedName>
</protein>
<proteinExistence type="inferred from homology"/>
<reference evidence="3 4" key="1">
    <citation type="submission" date="2018-06" db="EMBL/GenBank/DDBJ databases">
        <title>Rhizobium wuzhouense sp. nov., isolated from roots of Oryza officinalis.</title>
        <authorList>
            <person name="Yuan T."/>
        </authorList>
    </citation>
    <scope>NUCLEOTIDE SEQUENCE [LARGE SCALE GENOMIC DNA]</scope>
    <source>
        <strain evidence="3 4">W44</strain>
    </source>
</reference>
<dbReference type="Gene3D" id="3.30.70.1060">
    <property type="entry name" value="Dimeric alpha+beta barrel"/>
    <property type="match status" value="1"/>
</dbReference>
<name>A0ABX5NX63_9HYPH</name>
<dbReference type="InterPro" id="IPR011008">
    <property type="entry name" value="Dimeric_a/b-barrel"/>
</dbReference>
<evidence type="ECO:0000256" key="1">
    <source>
        <dbReference type="ARBA" id="ARBA00007689"/>
    </source>
</evidence>
<dbReference type="SUPFAM" id="SSF54909">
    <property type="entry name" value="Dimeric alpha+beta barrel"/>
    <property type="match status" value="1"/>
</dbReference>
<sequence length="95" mass="10164">MFIIFLRFSEHRAKAAELMAAHNAWLSRGFDAGLFLLAGSLQPNAGGAILAQGTDRVMIEALVAEDPFVAEGVVTAEIHEISPGRVDARLAFLKG</sequence>
<dbReference type="InterPro" id="IPR005545">
    <property type="entry name" value="YCII"/>
</dbReference>
<evidence type="ECO:0000313" key="4">
    <source>
        <dbReference type="Proteomes" id="UP000247536"/>
    </source>
</evidence>
<dbReference type="Proteomes" id="UP000247536">
    <property type="component" value="Unassembled WGS sequence"/>
</dbReference>
<comment type="caution">
    <text evidence="3">The sequence shown here is derived from an EMBL/GenBank/DDBJ whole genome shotgun (WGS) entry which is preliminary data.</text>
</comment>
<dbReference type="EMBL" id="QJRY01000001">
    <property type="protein sequence ID" value="PYB76947.1"/>
    <property type="molecule type" value="Genomic_DNA"/>
</dbReference>
<keyword evidence="4" id="KW-1185">Reference proteome</keyword>